<sequence length="319" mass="35725">MSKPFASSADHGEKVESLKVLADGVYALTAEGDPNVGAIEGEDFIVAFEARATPKAANDWLKKLRIHTNKPVKYLVLSHYHAVRVLGASAFNAESIIAHENTKILIDERGQQDWDSEFGRMPRLFREPEGIPGLTHPDITFSDRLSIELGGDRGVLILEHCGRGHTAGDIIAWLPKQKIMFAGDLVEAQAALYTGDAFHMDWSSSTLDRIKLYGAEIMIGGRGVVAQGRCEVEGAIEQSRGFLTDMINHVGKVHNRGGSLKEAFEVTHKALEPKFGRWPIFEHCLPFNVQRLWDEFDGIDWPRIWTDNRDQEVWKKLQD</sequence>
<dbReference type="InterPro" id="IPR050855">
    <property type="entry name" value="NDM-1-like"/>
</dbReference>
<evidence type="ECO:0000313" key="2">
    <source>
        <dbReference type="EMBL" id="WND03594.1"/>
    </source>
</evidence>
<evidence type="ECO:0000313" key="3">
    <source>
        <dbReference type="Proteomes" id="UP001268683"/>
    </source>
</evidence>
<dbReference type="Proteomes" id="UP001268683">
    <property type="component" value="Chromosome"/>
</dbReference>
<dbReference type="RefSeq" id="WP_310799447.1">
    <property type="nucleotide sequence ID" value="NZ_CP123872.1"/>
</dbReference>
<name>A0AA52HA46_9PROT</name>
<dbReference type="EMBL" id="CP123872">
    <property type="protein sequence ID" value="WND03594.1"/>
    <property type="molecule type" value="Genomic_DNA"/>
</dbReference>
<dbReference type="PANTHER" id="PTHR42951">
    <property type="entry name" value="METALLO-BETA-LACTAMASE DOMAIN-CONTAINING"/>
    <property type="match status" value="1"/>
</dbReference>
<gene>
    <name evidence="2" type="ORF">QGN29_04300</name>
</gene>
<dbReference type="PANTHER" id="PTHR42951:SF20">
    <property type="entry name" value="BETA LACTAMASE"/>
    <property type="match status" value="1"/>
</dbReference>
<keyword evidence="3" id="KW-1185">Reference proteome</keyword>
<dbReference type="CDD" id="cd16282">
    <property type="entry name" value="metallo-hydrolase-like_MBL-fold"/>
    <property type="match status" value="1"/>
</dbReference>
<dbReference type="Gene3D" id="3.60.15.10">
    <property type="entry name" value="Ribonuclease Z/Hydroxyacylglutathione hydrolase-like"/>
    <property type="match status" value="1"/>
</dbReference>
<dbReference type="InterPro" id="IPR036866">
    <property type="entry name" value="RibonucZ/Hydroxyglut_hydro"/>
</dbReference>
<dbReference type="SMART" id="SM00849">
    <property type="entry name" value="Lactamase_B"/>
    <property type="match status" value="1"/>
</dbReference>
<dbReference type="KEGG" id="tmk:QGN29_04300"/>
<proteinExistence type="predicted"/>
<protein>
    <submittedName>
        <fullName evidence="2">MBL fold metallo-hydrolase</fullName>
    </submittedName>
</protein>
<dbReference type="InterPro" id="IPR001279">
    <property type="entry name" value="Metallo-B-lactamas"/>
</dbReference>
<reference evidence="2" key="1">
    <citation type="submission" date="2023-04" db="EMBL/GenBank/DDBJ databases">
        <title>Complete genome sequence of Temperatibacter marinus.</title>
        <authorList>
            <person name="Rong J.-C."/>
            <person name="Yi M.-L."/>
            <person name="Zhao Q."/>
        </authorList>
    </citation>
    <scope>NUCLEOTIDE SEQUENCE</scope>
    <source>
        <strain evidence="2">NBRC 110045</strain>
    </source>
</reference>
<feature type="domain" description="Metallo-beta-lactamase" evidence="1">
    <location>
        <begin position="33"/>
        <end position="222"/>
    </location>
</feature>
<evidence type="ECO:0000259" key="1">
    <source>
        <dbReference type="SMART" id="SM00849"/>
    </source>
</evidence>
<dbReference type="Pfam" id="PF00753">
    <property type="entry name" value="Lactamase_B"/>
    <property type="match status" value="1"/>
</dbReference>
<accession>A0AA52HA46</accession>
<dbReference type="AlphaFoldDB" id="A0AA52HA46"/>
<dbReference type="SUPFAM" id="SSF56281">
    <property type="entry name" value="Metallo-hydrolase/oxidoreductase"/>
    <property type="match status" value="1"/>
</dbReference>
<organism evidence="2 3">
    <name type="scientific">Temperatibacter marinus</name>
    <dbReference type="NCBI Taxonomy" id="1456591"/>
    <lineage>
        <taxon>Bacteria</taxon>
        <taxon>Pseudomonadati</taxon>
        <taxon>Pseudomonadota</taxon>
        <taxon>Alphaproteobacteria</taxon>
        <taxon>Kordiimonadales</taxon>
        <taxon>Temperatibacteraceae</taxon>
        <taxon>Temperatibacter</taxon>
    </lineage>
</organism>